<dbReference type="SUPFAM" id="SSF56112">
    <property type="entry name" value="Protein kinase-like (PK-like)"/>
    <property type="match status" value="1"/>
</dbReference>
<evidence type="ECO:0000313" key="3">
    <source>
        <dbReference type="Proteomes" id="UP001201262"/>
    </source>
</evidence>
<dbReference type="GO" id="GO:0005524">
    <property type="term" value="F:ATP binding"/>
    <property type="evidence" value="ECO:0007669"/>
    <property type="project" value="InterPro"/>
</dbReference>
<name>A0AAD4PVY1_9EURO</name>
<dbReference type="InterPro" id="IPR052751">
    <property type="entry name" value="Plant_MAPKKK"/>
</dbReference>
<reference evidence="2" key="1">
    <citation type="submission" date="2021-12" db="EMBL/GenBank/DDBJ databases">
        <title>Convergent genome expansion in fungi linked to evolution of root-endophyte symbiosis.</title>
        <authorList>
            <consortium name="DOE Joint Genome Institute"/>
            <person name="Ke Y.-H."/>
            <person name="Bonito G."/>
            <person name="Liao H.-L."/>
            <person name="Looney B."/>
            <person name="Rojas-Flechas A."/>
            <person name="Nash J."/>
            <person name="Hameed K."/>
            <person name="Schadt C."/>
            <person name="Martin F."/>
            <person name="Crous P.W."/>
            <person name="Miettinen O."/>
            <person name="Magnuson J.K."/>
            <person name="Labbe J."/>
            <person name="Jacobson D."/>
            <person name="Doktycz M.J."/>
            <person name="Veneault-Fourrey C."/>
            <person name="Kuo A."/>
            <person name="Mondo S."/>
            <person name="Calhoun S."/>
            <person name="Riley R."/>
            <person name="Ohm R."/>
            <person name="LaButti K."/>
            <person name="Andreopoulos B."/>
            <person name="Pangilinan J."/>
            <person name="Nolan M."/>
            <person name="Tritt A."/>
            <person name="Clum A."/>
            <person name="Lipzen A."/>
            <person name="Daum C."/>
            <person name="Barry K."/>
            <person name="Grigoriev I.V."/>
            <person name="Vilgalys R."/>
        </authorList>
    </citation>
    <scope>NUCLEOTIDE SEQUENCE</scope>
    <source>
        <strain evidence="2">PMI_201</strain>
    </source>
</reference>
<dbReference type="GO" id="GO:0007165">
    <property type="term" value="P:signal transduction"/>
    <property type="evidence" value="ECO:0007669"/>
    <property type="project" value="TreeGrafter"/>
</dbReference>
<dbReference type="PROSITE" id="PS00108">
    <property type="entry name" value="PROTEIN_KINASE_ST"/>
    <property type="match status" value="1"/>
</dbReference>
<feature type="non-terminal residue" evidence="2">
    <location>
        <position position="1"/>
    </location>
</feature>
<dbReference type="InterPro" id="IPR011009">
    <property type="entry name" value="Kinase-like_dom_sf"/>
</dbReference>
<keyword evidence="2" id="KW-0808">Transferase</keyword>
<dbReference type="PANTHER" id="PTHR48011:SF4">
    <property type="entry name" value="MITOGEN-ACTIVATED PROTEIN KINASE KINASE KINASE 19"/>
    <property type="match status" value="1"/>
</dbReference>
<dbReference type="EMBL" id="JAJTJA010000009">
    <property type="protein sequence ID" value="KAH8693997.1"/>
    <property type="molecule type" value="Genomic_DNA"/>
</dbReference>
<dbReference type="Gene3D" id="1.10.510.10">
    <property type="entry name" value="Transferase(Phosphotransferase) domain 1"/>
    <property type="match status" value="1"/>
</dbReference>
<evidence type="ECO:0000313" key="2">
    <source>
        <dbReference type="EMBL" id="KAH8693997.1"/>
    </source>
</evidence>
<evidence type="ECO:0000259" key="1">
    <source>
        <dbReference type="PROSITE" id="PS50011"/>
    </source>
</evidence>
<dbReference type="InterPro" id="IPR000719">
    <property type="entry name" value="Prot_kinase_dom"/>
</dbReference>
<feature type="non-terminal residue" evidence="2">
    <location>
        <position position="324"/>
    </location>
</feature>
<protein>
    <submittedName>
        <fullName evidence="2">Kinase-like domain-containing protein</fullName>
    </submittedName>
</protein>
<feature type="domain" description="Protein kinase" evidence="1">
    <location>
        <begin position="15"/>
        <end position="324"/>
    </location>
</feature>
<gene>
    <name evidence="2" type="ORF">BGW36DRAFT_258877</name>
</gene>
<sequence length="324" mass="34816">LLEFSFDLEVEQDSNGRYVEFGRGVWSAVYKAKTRWIPHSSLLTPPPSPATPSRVLAVKTPLRRDAAPVLAAEARILTRLAATAQADQHVVPFHGFVPASCSLVMSAIPLALSSHIEETALLAKQNFSTRTMLEPVLTMPAWKDLAAQLITGLDWLHTQAGVVHGDIKPHNILLLLRRRPDADPSTSSFQYSALFADFSSAHDIHLNSNNNGSTAALSAVTPPFAAPELMTVAAMKSSSPLSTPSSDVFSLALTLLAAATGDLLLYPGTSGMQRLAMAREGYRVLDFVRAGPHASRIPRGGVVESVVVPAVVRDARERVTAGEW</sequence>
<keyword evidence="2" id="KW-0418">Kinase</keyword>
<dbReference type="AlphaFoldDB" id="A0AAD4PVY1"/>
<dbReference type="PANTHER" id="PTHR48011">
    <property type="entry name" value="CCR4-NOT TRANSCRIPTIONAL COMPLEX SUBUNIT CAF120-RELATED"/>
    <property type="match status" value="1"/>
</dbReference>
<organism evidence="2 3">
    <name type="scientific">Talaromyces proteolyticus</name>
    <dbReference type="NCBI Taxonomy" id="1131652"/>
    <lineage>
        <taxon>Eukaryota</taxon>
        <taxon>Fungi</taxon>
        <taxon>Dikarya</taxon>
        <taxon>Ascomycota</taxon>
        <taxon>Pezizomycotina</taxon>
        <taxon>Eurotiomycetes</taxon>
        <taxon>Eurotiomycetidae</taxon>
        <taxon>Eurotiales</taxon>
        <taxon>Trichocomaceae</taxon>
        <taxon>Talaromyces</taxon>
        <taxon>Talaromyces sect. Bacilispori</taxon>
    </lineage>
</organism>
<dbReference type="SMART" id="SM00220">
    <property type="entry name" value="S_TKc"/>
    <property type="match status" value="1"/>
</dbReference>
<dbReference type="PROSITE" id="PS50011">
    <property type="entry name" value="PROTEIN_KINASE_DOM"/>
    <property type="match status" value="1"/>
</dbReference>
<proteinExistence type="predicted"/>
<comment type="caution">
    <text evidence="2">The sequence shown here is derived from an EMBL/GenBank/DDBJ whole genome shotgun (WGS) entry which is preliminary data.</text>
</comment>
<keyword evidence="3" id="KW-1185">Reference proteome</keyword>
<accession>A0AAD4PVY1</accession>
<dbReference type="Proteomes" id="UP001201262">
    <property type="component" value="Unassembled WGS sequence"/>
</dbReference>
<dbReference type="InterPro" id="IPR008271">
    <property type="entry name" value="Ser/Thr_kinase_AS"/>
</dbReference>
<dbReference type="GeneID" id="70240338"/>
<dbReference type="GO" id="GO:0004672">
    <property type="term" value="F:protein kinase activity"/>
    <property type="evidence" value="ECO:0007669"/>
    <property type="project" value="InterPro"/>
</dbReference>
<dbReference type="RefSeq" id="XP_046069667.1">
    <property type="nucleotide sequence ID" value="XM_046210051.1"/>
</dbReference>
<dbReference type="Pfam" id="PF00069">
    <property type="entry name" value="Pkinase"/>
    <property type="match status" value="1"/>
</dbReference>